<keyword evidence="1" id="KW-1133">Transmembrane helix</keyword>
<evidence type="ECO:0000256" key="1">
    <source>
        <dbReference type="SAM" id="Phobius"/>
    </source>
</evidence>
<organism evidence="2 3">
    <name type="scientific">Paracoccus aestuariivivens</name>
    <dbReference type="NCBI Taxonomy" id="1820333"/>
    <lineage>
        <taxon>Bacteria</taxon>
        <taxon>Pseudomonadati</taxon>
        <taxon>Pseudomonadota</taxon>
        <taxon>Alphaproteobacteria</taxon>
        <taxon>Rhodobacterales</taxon>
        <taxon>Paracoccaceae</taxon>
        <taxon>Paracoccus</taxon>
    </lineage>
</organism>
<sequence length="66" mass="7365">MLPDARYDTQDTSVTSGQRIRELAVFILLAFAIWPILSVAFVGAYGFIIWIYQIFTGPPGPPMHGH</sequence>
<proteinExistence type="predicted"/>
<comment type="caution">
    <text evidence="2">The sequence shown here is derived from an EMBL/GenBank/DDBJ whole genome shotgun (WGS) entry which is preliminary data.</text>
</comment>
<reference evidence="2 3" key="1">
    <citation type="submission" date="2019-11" db="EMBL/GenBank/DDBJ databases">
        <authorList>
            <person name="Dong K."/>
        </authorList>
    </citation>
    <scope>NUCLEOTIDE SEQUENCE [LARGE SCALE GENOMIC DNA]</scope>
    <source>
        <strain evidence="2 3">NBRC 111993</strain>
    </source>
</reference>
<dbReference type="OrthoDB" id="7596241at2"/>
<dbReference type="InterPro" id="IPR004448">
    <property type="entry name" value="Nitrate_reductase_NapE"/>
</dbReference>
<evidence type="ECO:0000313" key="2">
    <source>
        <dbReference type="EMBL" id="MTH78038.1"/>
    </source>
</evidence>
<accession>A0A6L6JAA2</accession>
<evidence type="ECO:0000313" key="3">
    <source>
        <dbReference type="Proteomes" id="UP000478183"/>
    </source>
</evidence>
<protein>
    <submittedName>
        <fullName evidence="2">Periplasmic nitrate reductase, NapE protein</fullName>
    </submittedName>
</protein>
<dbReference type="AlphaFoldDB" id="A0A6L6JAA2"/>
<dbReference type="NCBIfam" id="TIGR02973">
    <property type="entry name" value="nitrate_rd_NapE"/>
    <property type="match status" value="1"/>
</dbReference>
<dbReference type="EMBL" id="WMIE01000004">
    <property type="protein sequence ID" value="MTH78038.1"/>
    <property type="molecule type" value="Genomic_DNA"/>
</dbReference>
<keyword evidence="1" id="KW-0472">Membrane</keyword>
<name>A0A6L6JAA2_9RHOB</name>
<dbReference type="Proteomes" id="UP000478183">
    <property type="component" value="Unassembled WGS sequence"/>
</dbReference>
<gene>
    <name evidence="2" type="primary">napE</name>
    <name evidence="2" type="ORF">GL286_09885</name>
</gene>
<dbReference type="InterPro" id="IPR010649">
    <property type="entry name" value="NapE_TorE"/>
</dbReference>
<keyword evidence="3" id="KW-1185">Reference proteome</keyword>
<dbReference type="Pfam" id="PF06796">
    <property type="entry name" value="NapE"/>
    <property type="match status" value="1"/>
</dbReference>
<feature type="transmembrane region" description="Helical" evidence="1">
    <location>
        <begin position="23"/>
        <end position="52"/>
    </location>
</feature>
<keyword evidence="1" id="KW-0812">Transmembrane</keyword>